<dbReference type="Proteomes" id="UP000625210">
    <property type="component" value="Unassembled WGS sequence"/>
</dbReference>
<evidence type="ECO:0000259" key="5">
    <source>
        <dbReference type="Pfam" id="PF00732"/>
    </source>
</evidence>
<comment type="caution">
    <text evidence="7">The sequence shown here is derived from an EMBL/GenBank/DDBJ whole genome shotgun (WGS) entry which is preliminary data.</text>
</comment>
<evidence type="ECO:0000256" key="3">
    <source>
        <dbReference type="ARBA" id="ARBA00022630"/>
    </source>
</evidence>
<keyword evidence="8" id="KW-1185">Reference proteome</keyword>
<comment type="cofactor">
    <cofactor evidence="1">
        <name>FAD</name>
        <dbReference type="ChEBI" id="CHEBI:57692"/>
    </cofactor>
</comment>
<sequence>MSQQRRNSGKLISDYIVIGTGPAGAVMAKTLTDDKKTSVLVLEAGENNDRDQPIRDSTFALELEERFFPQYFWQGEGVPQEEVDERSFEWTTGRLSGGGSSINGEQYVRPTPTVFREWERLLGTLWSPRQAIINFKKLEKYNGKTNNPEVRGLNGRIDIRQAPVNPTAMAKKLVLAIEQVTGFKEILDYNDPKTPLGPFTRWQLFQKPNGRRESSSTAFLSSDIMTPDGRGVNGRRLKVFFKSTALRVLFNHRRAESVEFLKEGKCIRAYARKKVIVSAGINSAQLLMLSGIGPAKLLREAGISVVFDNPNVGKHLRNHTLNSAVFTVNPNDNPIPRDDPNALFTGGAFLPDPTPGADQNRRGVQLIGIGSDDSLTIGIIFLRPKSRGSIKIQSNDPLKIVLADEGFLEDTADLEAVKNIYKIYIRNIAAKLTAIDPTYQLLSPTLDIINDDAELEKFIKEDFGHNHHQQGSLRMAPLTKGGVVDQRGRVHGVEDLIVADDSIVPFTADGNTSAPAYLIGFTIAQQLLKQKSQVKRSGRGSRNLEDWEE</sequence>
<keyword evidence="3" id="KW-0285">Flavoprotein</keyword>
<dbReference type="Pfam" id="PF00732">
    <property type="entry name" value="GMC_oxred_N"/>
    <property type="match status" value="1"/>
</dbReference>
<reference evidence="7" key="2">
    <citation type="submission" date="2020-09" db="EMBL/GenBank/DDBJ databases">
        <authorList>
            <person name="Sun Q."/>
            <person name="Zhou Y."/>
        </authorList>
    </citation>
    <scope>NUCLEOTIDE SEQUENCE</scope>
    <source>
        <strain evidence="7">CGMCC 1.15179</strain>
    </source>
</reference>
<dbReference type="InterPro" id="IPR012132">
    <property type="entry name" value="GMC_OxRdtase"/>
</dbReference>
<proteinExistence type="inferred from homology"/>
<dbReference type="GO" id="GO:0016614">
    <property type="term" value="F:oxidoreductase activity, acting on CH-OH group of donors"/>
    <property type="evidence" value="ECO:0007669"/>
    <property type="project" value="InterPro"/>
</dbReference>
<dbReference type="InterPro" id="IPR007867">
    <property type="entry name" value="GMC_OxRtase_C"/>
</dbReference>
<name>A0A8J2VEG1_9BACL</name>
<comment type="similarity">
    <text evidence="2">Belongs to the GMC oxidoreductase family.</text>
</comment>
<feature type="domain" description="Glucose-methanol-choline oxidoreductase C-terminal" evidence="6">
    <location>
        <begin position="384"/>
        <end position="520"/>
    </location>
</feature>
<dbReference type="EMBL" id="BMHQ01000002">
    <property type="protein sequence ID" value="GGE07672.1"/>
    <property type="molecule type" value="Genomic_DNA"/>
</dbReference>
<evidence type="ECO:0000256" key="2">
    <source>
        <dbReference type="ARBA" id="ARBA00010790"/>
    </source>
</evidence>
<dbReference type="Gene3D" id="3.30.410.40">
    <property type="match status" value="1"/>
</dbReference>
<organism evidence="7 8">
    <name type="scientific">Marinithermofilum abyssi</name>
    <dbReference type="NCBI Taxonomy" id="1571185"/>
    <lineage>
        <taxon>Bacteria</taxon>
        <taxon>Bacillati</taxon>
        <taxon>Bacillota</taxon>
        <taxon>Bacilli</taxon>
        <taxon>Bacillales</taxon>
        <taxon>Thermoactinomycetaceae</taxon>
        <taxon>Marinithermofilum</taxon>
    </lineage>
</organism>
<dbReference type="InterPro" id="IPR000172">
    <property type="entry name" value="GMC_OxRdtase_N"/>
</dbReference>
<dbReference type="PANTHER" id="PTHR11552">
    <property type="entry name" value="GLUCOSE-METHANOL-CHOLINE GMC OXIDOREDUCTASE"/>
    <property type="match status" value="1"/>
</dbReference>
<dbReference type="RefSeq" id="WP_188646441.1">
    <property type="nucleotide sequence ID" value="NZ_BMHQ01000002.1"/>
</dbReference>
<dbReference type="SUPFAM" id="SSF51905">
    <property type="entry name" value="FAD/NAD(P)-binding domain"/>
    <property type="match status" value="1"/>
</dbReference>
<dbReference type="PIRSF" id="PIRSF000137">
    <property type="entry name" value="Alcohol_oxidase"/>
    <property type="match status" value="1"/>
</dbReference>
<dbReference type="AlphaFoldDB" id="A0A8J2VEG1"/>
<dbReference type="PANTHER" id="PTHR11552:SF147">
    <property type="entry name" value="CHOLINE DEHYDROGENASE, MITOCHONDRIAL"/>
    <property type="match status" value="1"/>
</dbReference>
<evidence type="ECO:0000313" key="8">
    <source>
        <dbReference type="Proteomes" id="UP000625210"/>
    </source>
</evidence>
<reference evidence="7" key="1">
    <citation type="journal article" date="2014" name="Int. J. Syst. Evol. Microbiol.">
        <title>Complete genome sequence of Corynebacterium casei LMG S-19264T (=DSM 44701T), isolated from a smear-ripened cheese.</title>
        <authorList>
            <consortium name="US DOE Joint Genome Institute (JGI-PGF)"/>
            <person name="Walter F."/>
            <person name="Albersmeier A."/>
            <person name="Kalinowski J."/>
            <person name="Ruckert C."/>
        </authorList>
    </citation>
    <scope>NUCLEOTIDE SEQUENCE</scope>
    <source>
        <strain evidence="7">CGMCC 1.15179</strain>
    </source>
</reference>
<accession>A0A8J2VEG1</accession>
<evidence type="ECO:0000256" key="4">
    <source>
        <dbReference type="ARBA" id="ARBA00022827"/>
    </source>
</evidence>
<gene>
    <name evidence="7" type="ORF">GCM10011571_06140</name>
</gene>
<evidence type="ECO:0000313" key="7">
    <source>
        <dbReference type="EMBL" id="GGE07672.1"/>
    </source>
</evidence>
<evidence type="ECO:0000256" key="1">
    <source>
        <dbReference type="ARBA" id="ARBA00001974"/>
    </source>
</evidence>
<keyword evidence="4" id="KW-0274">FAD</keyword>
<dbReference type="GO" id="GO:0050660">
    <property type="term" value="F:flavin adenine dinucleotide binding"/>
    <property type="evidence" value="ECO:0007669"/>
    <property type="project" value="InterPro"/>
</dbReference>
<feature type="domain" description="Glucose-methanol-choline oxidoreductase N-terminal" evidence="5">
    <location>
        <begin position="14"/>
        <end position="320"/>
    </location>
</feature>
<dbReference type="SUPFAM" id="SSF54373">
    <property type="entry name" value="FAD-linked reductases, C-terminal domain"/>
    <property type="match status" value="1"/>
</dbReference>
<protein>
    <submittedName>
        <fullName evidence="7">Oxidoreductase</fullName>
    </submittedName>
</protein>
<dbReference type="Pfam" id="PF05199">
    <property type="entry name" value="GMC_oxred_C"/>
    <property type="match status" value="1"/>
</dbReference>
<evidence type="ECO:0000259" key="6">
    <source>
        <dbReference type="Pfam" id="PF05199"/>
    </source>
</evidence>
<dbReference type="InterPro" id="IPR036188">
    <property type="entry name" value="FAD/NAD-bd_sf"/>
</dbReference>
<dbReference type="Gene3D" id="3.50.50.60">
    <property type="entry name" value="FAD/NAD(P)-binding domain"/>
    <property type="match status" value="1"/>
</dbReference>